<dbReference type="Gene3D" id="1.20.1070.10">
    <property type="entry name" value="Rhodopsin 7-helix transmembrane proteins"/>
    <property type="match status" value="1"/>
</dbReference>
<dbReference type="InterPro" id="IPR017452">
    <property type="entry name" value="GPCR_Rhodpsn_7TM"/>
</dbReference>
<evidence type="ECO:0000256" key="5">
    <source>
        <dbReference type="ARBA" id="ARBA00023040"/>
    </source>
</evidence>
<dbReference type="PROSITE" id="PS50262">
    <property type="entry name" value="G_PROTEIN_RECEP_F1_2"/>
    <property type="match status" value="1"/>
</dbReference>
<evidence type="ECO:0000256" key="8">
    <source>
        <dbReference type="ARBA" id="ARBA00023224"/>
    </source>
</evidence>
<dbReference type="AlphaFoldDB" id="A0AAD9JGA2"/>
<sequence>MSQRSNKRDLDAIKLSRLCLTDFRRDTGLATTDCDVTVCRRRRPPPPAPSARPESEIRTSLPIWISSVVGWNNAHSIHLAQIRNTCFTMNGSQYPVYSLNNVTLYSYPDVEVMFPDVNRTDLYGSVTKSDNGGDPLTDPEYERPPLLKQSPPMIAVFTIAYGVVLLLAVVNNALVVTAIQRNTNLRTVTNMFIANLAVADITVSLLVLPITLLSNLFTGKSRCTSRVRYRSSFGPHKPIYAITKW</sequence>
<evidence type="ECO:0000256" key="2">
    <source>
        <dbReference type="ARBA" id="ARBA00022475"/>
    </source>
</evidence>
<organism evidence="11 12">
    <name type="scientific">Paralvinella palmiformis</name>
    <dbReference type="NCBI Taxonomy" id="53620"/>
    <lineage>
        <taxon>Eukaryota</taxon>
        <taxon>Metazoa</taxon>
        <taxon>Spiralia</taxon>
        <taxon>Lophotrochozoa</taxon>
        <taxon>Annelida</taxon>
        <taxon>Polychaeta</taxon>
        <taxon>Sedentaria</taxon>
        <taxon>Canalipalpata</taxon>
        <taxon>Terebellida</taxon>
        <taxon>Terebelliformia</taxon>
        <taxon>Alvinellidae</taxon>
        <taxon>Paralvinella</taxon>
    </lineage>
</organism>
<dbReference type="InterPro" id="IPR000276">
    <property type="entry name" value="GPCR_Rhodpsn"/>
</dbReference>
<keyword evidence="5" id="KW-0297">G-protein coupled receptor</keyword>
<evidence type="ECO:0000256" key="3">
    <source>
        <dbReference type="ARBA" id="ARBA00022692"/>
    </source>
</evidence>
<dbReference type="Pfam" id="PF00001">
    <property type="entry name" value="7tm_1"/>
    <property type="match status" value="1"/>
</dbReference>
<keyword evidence="7" id="KW-0675">Receptor</keyword>
<evidence type="ECO:0000256" key="9">
    <source>
        <dbReference type="SAM" id="Phobius"/>
    </source>
</evidence>
<evidence type="ECO:0000256" key="7">
    <source>
        <dbReference type="ARBA" id="ARBA00023170"/>
    </source>
</evidence>
<dbReference type="Proteomes" id="UP001208570">
    <property type="component" value="Unassembled WGS sequence"/>
</dbReference>
<dbReference type="GO" id="GO:0005886">
    <property type="term" value="C:plasma membrane"/>
    <property type="evidence" value="ECO:0007669"/>
    <property type="project" value="UniProtKB-SubCell"/>
</dbReference>
<evidence type="ECO:0000256" key="1">
    <source>
        <dbReference type="ARBA" id="ARBA00004651"/>
    </source>
</evidence>
<evidence type="ECO:0000259" key="10">
    <source>
        <dbReference type="PROSITE" id="PS50262"/>
    </source>
</evidence>
<accession>A0AAD9JGA2</accession>
<keyword evidence="6 9" id="KW-0472">Membrane</keyword>
<dbReference type="SUPFAM" id="SSF81321">
    <property type="entry name" value="Family A G protein-coupled receptor-like"/>
    <property type="match status" value="1"/>
</dbReference>
<keyword evidence="2" id="KW-1003">Cell membrane</keyword>
<feature type="domain" description="G-protein coupled receptors family 1 profile" evidence="10">
    <location>
        <begin position="171"/>
        <end position="212"/>
    </location>
</feature>
<reference evidence="11" key="1">
    <citation type="journal article" date="2023" name="Mol. Biol. Evol.">
        <title>Third-Generation Sequencing Reveals the Adaptive Role of the Epigenome in Three Deep-Sea Polychaetes.</title>
        <authorList>
            <person name="Perez M."/>
            <person name="Aroh O."/>
            <person name="Sun Y."/>
            <person name="Lan Y."/>
            <person name="Juniper S.K."/>
            <person name="Young C.R."/>
            <person name="Angers B."/>
            <person name="Qian P.Y."/>
        </authorList>
    </citation>
    <scope>NUCLEOTIDE SEQUENCE</scope>
    <source>
        <strain evidence="11">P08H-3</strain>
    </source>
</reference>
<protein>
    <recommendedName>
        <fullName evidence="10">G-protein coupled receptors family 1 profile domain-containing protein</fullName>
    </recommendedName>
</protein>
<keyword evidence="4 9" id="KW-1133">Transmembrane helix</keyword>
<comment type="subcellular location">
    <subcellularLocation>
        <location evidence="1">Cell membrane</location>
        <topology evidence="1">Multi-pass membrane protein</topology>
    </subcellularLocation>
</comment>
<evidence type="ECO:0000313" key="11">
    <source>
        <dbReference type="EMBL" id="KAK2152121.1"/>
    </source>
</evidence>
<proteinExistence type="predicted"/>
<comment type="caution">
    <text evidence="11">The sequence shown here is derived from an EMBL/GenBank/DDBJ whole genome shotgun (WGS) entry which is preliminary data.</text>
</comment>
<evidence type="ECO:0000256" key="4">
    <source>
        <dbReference type="ARBA" id="ARBA00022989"/>
    </source>
</evidence>
<dbReference type="EMBL" id="JAODUP010000339">
    <property type="protein sequence ID" value="KAK2152121.1"/>
    <property type="molecule type" value="Genomic_DNA"/>
</dbReference>
<keyword evidence="8" id="KW-0807">Transducer</keyword>
<dbReference type="PANTHER" id="PTHR24248">
    <property type="entry name" value="ADRENERGIC RECEPTOR-RELATED G-PROTEIN COUPLED RECEPTOR"/>
    <property type="match status" value="1"/>
</dbReference>
<keyword evidence="12" id="KW-1185">Reference proteome</keyword>
<keyword evidence="3 9" id="KW-0812">Transmembrane</keyword>
<evidence type="ECO:0000313" key="12">
    <source>
        <dbReference type="Proteomes" id="UP001208570"/>
    </source>
</evidence>
<feature type="transmembrane region" description="Helical" evidence="9">
    <location>
        <begin position="153"/>
        <end position="179"/>
    </location>
</feature>
<evidence type="ECO:0000256" key="6">
    <source>
        <dbReference type="ARBA" id="ARBA00023136"/>
    </source>
</evidence>
<feature type="transmembrane region" description="Helical" evidence="9">
    <location>
        <begin position="191"/>
        <end position="218"/>
    </location>
</feature>
<gene>
    <name evidence="11" type="ORF">LSH36_339g04010</name>
</gene>
<dbReference type="PRINTS" id="PR00237">
    <property type="entry name" value="GPCRRHODOPSN"/>
</dbReference>
<name>A0AAD9JGA2_9ANNE</name>
<dbReference type="GO" id="GO:0004930">
    <property type="term" value="F:G protein-coupled receptor activity"/>
    <property type="evidence" value="ECO:0007669"/>
    <property type="project" value="UniProtKB-KW"/>
</dbReference>